<protein>
    <submittedName>
        <fullName evidence="2">Uncharacterized protein</fullName>
    </submittedName>
</protein>
<comment type="caution">
    <text evidence="2">The sequence shown here is derived from an EMBL/GenBank/DDBJ whole genome shotgun (WGS) entry which is preliminary data.</text>
</comment>
<feature type="chain" id="PRO_5029760069" evidence="1">
    <location>
        <begin position="26"/>
        <end position="140"/>
    </location>
</feature>
<proteinExistence type="predicted"/>
<dbReference type="EMBL" id="WUFV01000006">
    <property type="protein sequence ID" value="NEK15796.1"/>
    <property type="molecule type" value="Genomic_DNA"/>
</dbReference>
<accession>A0A7K3VF89</accession>
<keyword evidence="1" id="KW-0732">Signal</keyword>
<name>A0A7K3VF89_RHILE</name>
<organism evidence="2 3">
    <name type="scientific">Rhizobium leguminosarum</name>
    <dbReference type="NCBI Taxonomy" id="384"/>
    <lineage>
        <taxon>Bacteria</taxon>
        <taxon>Pseudomonadati</taxon>
        <taxon>Pseudomonadota</taxon>
        <taxon>Alphaproteobacteria</taxon>
        <taxon>Hyphomicrobiales</taxon>
        <taxon>Rhizobiaceae</taxon>
        <taxon>Rhizobium/Agrobacterium group</taxon>
        <taxon>Rhizobium</taxon>
    </lineage>
</organism>
<evidence type="ECO:0000313" key="3">
    <source>
        <dbReference type="Proteomes" id="UP000471705"/>
    </source>
</evidence>
<evidence type="ECO:0000256" key="1">
    <source>
        <dbReference type="SAM" id="SignalP"/>
    </source>
</evidence>
<dbReference type="Proteomes" id="UP000471705">
    <property type="component" value="Unassembled WGS sequence"/>
</dbReference>
<evidence type="ECO:0000313" key="2">
    <source>
        <dbReference type="EMBL" id="NEK15796.1"/>
    </source>
</evidence>
<sequence length="140" mass="15426">MGLGRNLIQAAFLCGALAMAALARGAEISAEDAFLTRLSIGAVPRLQREYLRLALGRLGGERTTIDLDAYVLAEIFERWYVEGVYDGIPSLPHEPIPGEDLVVTGKLIEQWQLSPFMPYYLEVTEIPSCANSCILLPNCR</sequence>
<gene>
    <name evidence="2" type="ORF">GR257_13145</name>
</gene>
<reference evidence="2 3" key="1">
    <citation type="submission" date="2019-12" db="EMBL/GenBank/DDBJ databases">
        <title>Rhizobium genotypes associated with high levels of biological nitrogen fixation by grain legumes in a temperate-maritime cropping system.</title>
        <authorList>
            <person name="Maluk M."/>
            <person name="Francesc Ferrando Molina F."/>
            <person name="Lopez Del Egido L."/>
            <person name="Lafos M."/>
            <person name="Langarica-Fuentes A."/>
            <person name="Gebre Yohannes G."/>
            <person name="Young M.W."/>
            <person name="Martin P."/>
            <person name="Gantlett R."/>
            <person name="Kenicer G."/>
            <person name="Hawes C."/>
            <person name="Begg G.S."/>
            <person name="Quilliam R.S."/>
            <person name="Squire G.R."/>
            <person name="Poole P.S."/>
            <person name="Young P.W."/>
            <person name="Iannetta P.M."/>
            <person name="James E.K."/>
        </authorList>
    </citation>
    <scope>NUCLEOTIDE SEQUENCE [LARGE SCALE GENOMIC DNA]</scope>
    <source>
        <strain evidence="2 3">JHI54</strain>
    </source>
</reference>
<dbReference type="RefSeq" id="WP_164046959.1">
    <property type="nucleotide sequence ID" value="NZ_WUFV01000006.1"/>
</dbReference>
<dbReference type="AlphaFoldDB" id="A0A7K3VF89"/>
<feature type="signal peptide" evidence="1">
    <location>
        <begin position="1"/>
        <end position="25"/>
    </location>
</feature>